<name>A0AAQ3N8Z5_VIGMU</name>
<protein>
    <submittedName>
        <fullName evidence="1">Uncharacterized protein</fullName>
    </submittedName>
</protein>
<dbReference type="AlphaFoldDB" id="A0AAQ3N8Z5"/>
<reference evidence="1 2" key="1">
    <citation type="journal article" date="2023" name="Life. Sci Alliance">
        <title>Evolutionary insights into 3D genome organization and epigenetic landscape of Vigna mungo.</title>
        <authorList>
            <person name="Junaid A."/>
            <person name="Singh B."/>
            <person name="Bhatia S."/>
        </authorList>
    </citation>
    <scope>NUCLEOTIDE SEQUENCE [LARGE SCALE GENOMIC DNA]</scope>
    <source>
        <strain evidence="1">Urdbean</strain>
    </source>
</reference>
<evidence type="ECO:0000313" key="1">
    <source>
        <dbReference type="EMBL" id="WVZ05459.1"/>
    </source>
</evidence>
<sequence length="120" mass="13614">MILEVICLSFKQLLMSRNLSLSNCPNSRGNFSILDPEKVRILKFFNSPMIDRFSPKVHPSKQSILNFFRHLIDEGKQDKSIPVSTNTLSRTIDLKNSSGISKDSFLFSICKTSSLGQYIL</sequence>
<gene>
    <name evidence="1" type="ORF">V8G54_018805</name>
</gene>
<organism evidence="1 2">
    <name type="scientific">Vigna mungo</name>
    <name type="common">Black gram</name>
    <name type="synonym">Phaseolus mungo</name>
    <dbReference type="NCBI Taxonomy" id="3915"/>
    <lineage>
        <taxon>Eukaryota</taxon>
        <taxon>Viridiplantae</taxon>
        <taxon>Streptophyta</taxon>
        <taxon>Embryophyta</taxon>
        <taxon>Tracheophyta</taxon>
        <taxon>Spermatophyta</taxon>
        <taxon>Magnoliopsida</taxon>
        <taxon>eudicotyledons</taxon>
        <taxon>Gunneridae</taxon>
        <taxon>Pentapetalae</taxon>
        <taxon>rosids</taxon>
        <taxon>fabids</taxon>
        <taxon>Fabales</taxon>
        <taxon>Fabaceae</taxon>
        <taxon>Papilionoideae</taxon>
        <taxon>50 kb inversion clade</taxon>
        <taxon>NPAAA clade</taxon>
        <taxon>indigoferoid/millettioid clade</taxon>
        <taxon>Phaseoleae</taxon>
        <taxon>Vigna</taxon>
    </lineage>
</organism>
<keyword evidence="2" id="KW-1185">Reference proteome</keyword>
<accession>A0AAQ3N8Z5</accession>
<dbReference type="EMBL" id="CP144695">
    <property type="protein sequence ID" value="WVZ05459.1"/>
    <property type="molecule type" value="Genomic_DNA"/>
</dbReference>
<proteinExistence type="predicted"/>
<dbReference type="Proteomes" id="UP001374535">
    <property type="component" value="Chromosome 6"/>
</dbReference>
<evidence type="ECO:0000313" key="2">
    <source>
        <dbReference type="Proteomes" id="UP001374535"/>
    </source>
</evidence>